<proteinExistence type="inferred from homology"/>
<dbReference type="GO" id="GO:1904680">
    <property type="term" value="F:peptide transmembrane transporter activity"/>
    <property type="evidence" value="ECO:0007669"/>
    <property type="project" value="TreeGrafter"/>
</dbReference>
<dbReference type="PROSITE" id="PS51257">
    <property type="entry name" value="PROKAR_LIPOPROTEIN"/>
    <property type="match status" value="1"/>
</dbReference>
<evidence type="ECO:0000313" key="11">
    <source>
        <dbReference type="Proteomes" id="UP000318937"/>
    </source>
</evidence>
<dbReference type="Pfam" id="PF00496">
    <property type="entry name" value="SBP_bac_5"/>
    <property type="match status" value="1"/>
</dbReference>
<dbReference type="EMBL" id="VDGG01000007">
    <property type="protein sequence ID" value="TQR17585.1"/>
    <property type="molecule type" value="Genomic_DNA"/>
</dbReference>
<dbReference type="RefSeq" id="WP_142605663.1">
    <property type="nucleotide sequence ID" value="NZ_VDGG01000007.1"/>
</dbReference>
<evidence type="ECO:0000313" key="10">
    <source>
        <dbReference type="EMBL" id="TQR17585.1"/>
    </source>
</evidence>
<feature type="domain" description="Solute-binding protein family 5" evidence="9">
    <location>
        <begin position="97"/>
        <end position="484"/>
    </location>
</feature>
<accession>A0A544TJE9</accession>
<evidence type="ECO:0000256" key="6">
    <source>
        <dbReference type="ARBA" id="ARBA00023139"/>
    </source>
</evidence>
<keyword evidence="4 8" id="KW-0732">Signal</keyword>
<sequence>MKNSKFAWLLSLLLVVALFLAACGGDKEEGTETTKDTEDTDATTEEVATDEEQVLNLIMNAEIPTMDSALVTDAVGFDLLNNVNEGLYRLNQDNVAEPAISEGEPTVSEDGLVYTFTLRDANWSDGSPVTANDFEFAWKRAMNPDTASEYGPYMMDGVIKNATAIMEGSMEYTELGVKALDEKTLEVTLEKPTPYFLSLMSFGTFLPQKEEFVTAQGENYAKNSEAVLYNGPFTLANWDGTGLSWQLLKNEEYWDKDTVKLTEINYDVVKEPGTGVNLYSEGQKDKAPLTGEFAMQYAADPELIHESETSVFYFKYNQERLGEKTPLANVNIREAISKAFNKQDLVDVVLANGSVPANYLIPKDFTFDADANDFRDVNGDMAEFNADEAKAAFETGLSELGVSELTIELLNGDTESAKKTGEYLKNQLETNLPGLTVKLKEVPFNVRLDLDTNQDYEMQIAGWGPDYQDPYTFMNLWLTGGGNNQMSYSNPEYDKLVSSSVNELALDPEARWQALADAEKILIDEDFGIGPIYQRGLMHLQKPYVKGIVAHPFGGDYSYKWAYIEGKN</sequence>
<keyword evidence="5" id="KW-0653">Protein transport</keyword>
<feature type="signal peptide" evidence="8">
    <location>
        <begin position="1"/>
        <end position="21"/>
    </location>
</feature>
<keyword evidence="5" id="KW-0571">Peptide transport</keyword>
<dbReference type="OrthoDB" id="9801912at2"/>
<comment type="similarity">
    <text evidence="2">Belongs to the bacterial solute-binding protein 5 family.</text>
</comment>
<dbReference type="AlphaFoldDB" id="A0A544TJE9"/>
<organism evidence="10 11">
    <name type="scientific">Psychrobacillus soli</name>
    <dbReference type="NCBI Taxonomy" id="1543965"/>
    <lineage>
        <taxon>Bacteria</taxon>
        <taxon>Bacillati</taxon>
        <taxon>Bacillota</taxon>
        <taxon>Bacilli</taxon>
        <taxon>Bacillales</taxon>
        <taxon>Bacillaceae</taxon>
        <taxon>Psychrobacillus</taxon>
    </lineage>
</organism>
<name>A0A544TJE9_9BACI</name>
<dbReference type="Gene3D" id="3.40.190.10">
    <property type="entry name" value="Periplasmic binding protein-like II"/>
    <property type="match status" value="1"/>
</dbReference>
<dbReference type="SUPFAM" id="SSF53850">
    <property type="entry name" value="Periplasmic binding protein-like II"/>
    <property type="match status" value="1"/>
</dbReference>
<gene>
    <name evidence="10" type="ORF">FG383_04515</name>
</gene>
<dbReference type="PANTHER" id="PTHR30290:SF10">
    <property type="entry name" value="PERIPLASMIC OLIGOPEPTIDE-BINDING PROTEIN-RELATED"/>
    <property type="match status" value="1"/>
</dbReference>
<evidence type="ECO:0000256" key="1">
    <source>
        <dbReference type="ARBA" id="ARBA00004193"/>
    </source>
</evidence>
<reference evidence="10 11" key="1">
    <citation type="submission" date="2019-05" db="EMBL/GenBank/DDBJ databases">
        <title>Psychrobacillus vulpis sp. nov., a new species isolated from feces of a red fox that inhabits in The Tablas de Daimiel Natural Park, Albacete, Spain.</title>
        <authorList>
            <person name="Rodriguez M."/>
            <person name="Reina J.C."/>
            <person name="Bejar V."/>
            <person name="Llamas I."/>
        </authorList>
    </citation>
    <scope>NUCLEOTIDE SEQUENCE [LARGE SCALE GENOMIC DNA]</scope>
    <source>
        <strain evidence="10 11">NHI-2</strain>
    </source>
</reference>
<evidence type="ECO:0000256" key="8">
    <source>
        <dbReference type="SAM" id="SignalP"/>
    </source>
</evidence>
<dbReference type="Proteomes" id="UP000318937">
    <property type="component" value="Unassembled WGS sequence"/>
</dbReference>
<dbReference type="InterPro" id="IPR000914">
    <property type="entry name" value="SBP_5_dom"/>
</dbReference>
<evidence type="ECO:0000256" key="7">
    <source>
        <dbReference type="ARBA" id="ARBA00023288"/>
    </source>
</evidence>
<keyword evidence="3" id="KW-0813">Transport</keyword>
<comment type="caution">
    <text evidence="10">The sequence shown here is derived from an EMBL/GenBank/DDBJ whole genome shotgun (WGS) entry which is preliminary data.</text>
</comment>
<keyword evidence="6" id="KW-0564">Palmitate</keyword>
<dbReference type="Gene3D" id="3.90.76.10">
    <property type="entry name" value="Dipeptide-binding Protein, Domain 1"/>
    <property type="match status" value="1"/>
</dbReference>
<evidence type="ECO:0000256" key="2">
    <source>
        <dbReference type="ARBA" id="ARBA00005695"/>
    </source>
</evidence>
<dbReference type="GO" id="GO:0030288">
    <property type="term" value="C:outer membrane-bounded periplasmic space"/>
    <property type="evidence" value="ECO:0007669"/>
    <property type="project" value="UniProtKB-ARBA"/>
</dbReference>
<feature type="chain" id="PRO_5038393028" evidence="8">
    <location>
        <begin position="22"/>
        <end position="568"/>
    </location>
</feature>
<dbReference type="FunFam" id="3.90.76.10:FF:000001">
    <property type="entry name" value="Oligopeptide ABC transporter substrate-binding protein"/>
    <property type="match status" value="1"/>
</dbReference>
<keyword evidence="11" id="KW-1185">Reference proteome</keyword>
<dbReference type="Gene3D" id="3.10.105.10">
    <property type="entry name" value="Dipeptide-binding Protein, Domain 3"/>
    <property type="match status" value="1"/>
</dbReference>
<dbReference type="FunFam" id="3.10.105.10:FF:000001">
    <property type="entry name" value="Oligopeptide ABC transporter, oligopeptide-binding protein"/>
    <property type="match status" value="1"/>
</dbReference>
<comment type="subcellular location">
    <subcellularLocation>
        <location evidence="1">Cell membrane</location>
        <topology evidence="1">Lipid-anchor</topology>
    </subcellularLocation>
</comment>
<evidence type="ECO:0000256" key="4">
    <source>
        <dbReference type="ARBA" id="ARBA00022729"/>
    </source>
</evidence>
<protein>
    <submittedName>
        <fullName evidence="10">Peptide ABC transporter substrate-binding protein</fullName>
    </submittedName>
</protein>
<dbReference type="PIRSF" id="PIRSF002741">
    <property type="entry name" value="MppA"/>
    <property type="match status" value="1"/>
</dbReference>
<dbReference type="GO" id="GO:0015833">
    <property type="term" value="P:peptide transport"/>
    <property type="evidence" value="ECO:0007669"/>
    <property type="project" value="UniProtKB-KW"/>
</dbReference>
<dbReference type="InterPro" id="IPR039424">
    <property type="entry name" value="SBP_5"/>
</dbReference>
<dbReference type="PANTHER" id="PTHR30290">
    <property type="entry name" value="PERIPLASMIC BINDING COMPONENT OF ABC TRANSPORTER"/>
    <property type="match status" value="1"/>
</dbReference>
<evidence type="ECO:0000259" key="9">
    <source>
        <dbReference type="Pfam" id="PF00496"/>
    </source>
</evidence>
<dbReference type="CDD" id="cd08504">
    <property type="entry name" value="PBP2_OppA"/>
    <property type="match status" value="1"/>
</dbReference>
<keyword evidence="7" id="KW-0449">Lipoprotein</keyword>
<evidence type="ECO:0000256" key="5">
    <source>
        <dbReference type="ARBA" id="ARBA00022856"/>
    </source>
</evidence>
<evidence type="ECO:0000256" key="3">
    <source>
        <dbReference type="ARBA" id="ARBA00022448"/>
    </source>
</evidence>
<dbReference type="InterPro" id="IPR030678">
    <property type="entry name" value="Peptide/Ni-bd"/>
</dbReference>
<dbReference type="GO" id="GO:0043190">
    <property type="term" value="C:ATP-binding cassette (ABC) transporter complex"/>
    <property type="evidence" value="ECO:0007669"/>
    <property type="project" value="InterPro"/>
</dbReference>